<keyword evidence="2 6" id="KW-0812">Transmembrane</keyword>
<feature type="transmembrane region" description="Helical" evidence="6">
    <location>
        <begin position="536"/>
        <end position="554"/>
    </location>
</feature>
<keyword evidence="3 6" id="KW-1133">Transmembrane helix</keyword>
<proteinExistence type="predicted"/>
<dbReference type="EMBL" id="BMEA01000002">
    <property type="protein sequence ID" value="GGB78793.1"/>
    <property type="molecule type" value="Genomic_DNA"/>
</dbReference>
<comment type="subcellular location">
    <subcellularLocation>
        <location evidence="1">Membrane</location>
        <topology evidence="1">Multi-pass membrane protein</topology>
    </subcellularLocation>
</comment>
<comment type="caution">
    <text evidence="8">The sequence shown here is derived from an EMBL/GenBank/DDBJ whole genome shotgun (WGS) entry which is preliminary data.</text>
</comment>
<protein>
    <submittedName>
        <fullName evidence="8">ABC transporter</fullName>
    </submittedName>
</protein>
<evidence type="ECO:0000256" key="2">
    <source>
        <dbReference type="ARBA" id="ARBA00022692"/>
    </source>
</evidence>
<feature type="transmembrane region" description="Helical" evidence="6">
    <location>
        <begin position="624"/>
        <end position="642"/>
    </location>
</feature>
<feature type="transmembrane region" description="Helical" evidence="6">
    <location>
        <begin position="496"/>
        <end position="524"/>
    </location>
</feature>
<evidence type="ECO:0000313" key="9">
    <source>
        <dbReference type="Proteomes" id="UP000628079"/>
    </source>
</evidence>
<name>A0A8H9FUA8_9MICO</name>
<evidence type="ECO:0000256" key="4">
    <source>
        <dbReference type="ARBA" id="ARBA00023136"/>
    </source>
</evidence>
<keyword evidence="4 6" id="KW-0472">Membrane</keyword>
<feature type="region of interest" description="Disordered" evidence="5">
    <location>
        <begin position="194"/>
        <end position="215"/>
    </location>
</feature>
<reference evidence="8" key="2">
    <citation type="submission" date="2020-09" db="EMBL/GenBank/DDBJ databases">
        <authorList>
            <person name="Sun Q."/>
            <person name="Zhou Y."/>
        </authorList>
    </citation>
    <scope>NUCLEOTIDE SEQUENCE</scope>
    <source>
        <strain evidence="8">CGMCC 1.10749</strain>
    </source>
</reference>
<sequence>MTALSVALAELRRLTGTRFARVALVAMVVVPSLYAGLYLYANKDPYADLDGLPAAVVVEDRGTTLADGSALQVGDEVASTLLDAHDLDWHEVDADRAAAGLREGDYAFVLLIPETFSADLASSADFTPRRAMLEIDTNDATNYLAGTIADRVVEQVQDSVASQVSRTAASEMLGGLSTIHAQLVDASDGAGRLATGAHDAHSGASQLSSGSGRLVSGEEDLVTGTARLSAGATELSDGLATLDRRTDALPAQTKRLAEGAREVADGNAEVAAAGRRAAAAGQDLTDGLAALDEQLPARLAAAGLTDEQVSAVLAETDRLRAPVTDANGTLQSTSQDLDRLAGGADAVADGAERLAASSTGLESAVDRAAAGSADLAAGATRLDEGQRRALTGAQQLSSGAERLDTGLASLDTGAGTLATSLTDGAEQVPDPTPEQRKAVAQTIGAPVGITSDALATAGSYGAGLAPFFLALAMWIGGFTLFTRARPLVEEAITSRWAVLPVALGGWLAPAVIGTAQAVLAWVVVRFAVGIDLAHPWAVLGFMLLVSMTFMAVIHGLMARLGDTGQFLGLVLMVLQLVSAGGTFPWETLPGPLRALHHVLPMSYAVEGLRTLAYGGPRMHLGLDVAVLLAWAGGALLLSTAAAHRVHRRRPVASPAVAAT</sequence>
<dbReference type="Proteomes" id="UP000628079">
    <property type="component" value="Unassembled WGS sequence"/>
</dbReference>
<dbReference type="Pfam" id="PF01061">
    <property type="entry name" value="ABC2_membrane"/>
    <property type="match status" value="1"/>
</dbReference>
<dbReference type="InterPro" id="IPR017500">
    <property type="entry name" value="Phage_infect_YhgE_N"/>
</dbReference>
<dbReference type="RefSeq" id="WP_188450410.1">
    <property type="nucleotide sequence ID" value="NZ_BMEA01000002.1"/>
</dbReference>
<evidence type="ECO:0000256" key="3">
    <source>
        <dbReference type="ARBA" id="ARBA00022989"/>
    </source>
</evidence>
<dbReference type="Gene3D" id="1.10.287.950">
    <property type="entry name" value="Methyl-accepting chemotaxis protein"/>
    <property type="match status" value="1"/>
</dbReference>
<evidence type="ECO:0000256" key="1">
    <source>
        <dbReference type="ARBA" id="ARBA00004141"/>
    </source>
</evidence>
<dbReference type="Gene3D" id="3.40.1710.10">
    <property type="entry name" value="abc type-2 transporter like domain"/>
    <property type="match status" value="1"/>
</dbReference>
<dbReference type="InterPro" id="IPR017501">
    <property type="entry name" value="Phage_infect_YhgE_C"/>
</dbReference>
<evidence type="ECO:0000256" key="5">
    <source>
        <dbReference type="SAM" id="MobiDB-lite"/>
    </source>
</evidence>
<evidence type="ECO:0000259" key="7">
    <source>
        <dbReference type="Pfam" id="PF01061"/>
    </source>
</evidence>
<feature type="domain" description="ABC-2 type transporter transmembrane" evidence="7">
    <location>
        <begin position="467"/>
        <end position="610"/>
    </location>
</feature>
<accession>A0A8H9FUA8</accession>
<feature type="transmembrane region" description="Helical" evidence="6">
    <location>
        <begin position="566"/>
        <end position="585"/>
    </location>
</feature>
<dbReference type="NCBIfam" id="TIGR03057">
    <property type="entry name" value="xxxLxxG_by_4"/>
    <property type="match status" value="1"/>
</dbReference>
<dbReference type="PANTHER" id="PTHR43077:SF5">
    <property type="entry name" value="PHAGE INFECTION PROTEIN"/>
    <property type="match status" value="1"/>
</dbReference>
<dbReference type="GO" id="GO:0140359">
    <property type="term" value="F:ABC-type transporter activity"/>
    <property type="evidence" value="ECO:0007669"/>
    <property type="project" value="InterPro"/>
</dbReference>
<dbReference type="InterPro" id="IPR051328">
    <property type="entry name" value="T7SS_ABC-Transporter"/>
</dbReference>
<evidence type="ECO:0000256" key="6">
    <source>
        <dbReference type="SAM" id="Phobius"/>
    </source>
</evidence>
<dbReference type="PANTHER" id="PTHR43077">
    <property type="entry name" value="TRANSPORT PERMEASE YVFS-RELATED"/>
    <property type="match status" value="1"/>
</dbReference>
<dbReference type="NCBIfam" id="TIGR03061">
    <property type="entry name" value="pip_yhgE_Nterm"/>
    <property type="match status" value="1"/>
</dbReference>
<evidence type="ECO:0000313" key="8">
    <source>
        <dbReference type="EMBL" id="GGB78793.1"/>
    </source>
</evidence>
<reference evidence="8" key="1">
    <citation type="journal article" date="2014" name="Int. J. Syst. Evol. Microbiol.">
        <title>Complete genome sequence of Corynebacterium casei LMG S-19264T (=DSM 44701T), isolated from a smear-ripened cheese.</title>
        <authorList>
            <consortium name="US DOE Joint Genome Institute (JGI-PGF)"/>
            <person name="Walter F."/>
            <person name="Albersmeier A."/>
            <person name="Kalinowski J."/>
            <person name="Ruckert C."/>
        </authorList>
    </citation>
    <scope>NUCLEOTIDE SEQUENCE</scope>
    <source>
        <strain evidence="8">CGMCC 1.10749</strain>
    </source>
</reference>
<dbReference type="AlphaFoldDB" id="A0A8H9FUA8"/>
<organism evidence="8 9">
    <name type="scientific">Knoellia flava</name>
    <dbReference type="NCBI Taxonomy" id="913969"/>
    <lineage>
        <taxon>Bacteria</taxon>
        <taxon>Bacillati</taxon>
        <taxon>Actinomycetota</taxon>
        <taxon>Actinomycetes</taxon>
        <taxon>Micrococcales</taxon>
        <taxon>Intrasporangiaceae</taxon>
        <taxon>Knoellia</taxon>
    </lineage>
</organism>
<dbReference type="InterPro" id="IPR013525">
    <property type="entry name" value="ABC2_TM"/>
</dbReference>
<feature type="transmembrane region" description="Helical" evidence="6">
    <location>
        <begin position="460"/>
        <end position="484"/>
    </location>
</feature>
<dbReference type="GO" id="GO:0016020">
    <property type="term" value="C:membrane"/>
    <property type="evidence" value="ECO:0007669"/>
    <property type="project" value="UniProtKB-SubCell"/>
</dbReference>
<dbReference type="NCBIfam" id="TIGR03062">
    <property type="entry name" value="pip_yhgE_Cterm"/>
    <property type="match status" value="1"/>
</dbReference>
<feature type="transmembrane region" description="Helical" evidence="6">
    <location>
        <begin position="22"/>
        <end position="41"/>
    </location>
</feature>
<dbReference type="InterPro" id="IPR023908">
    <property type="entry name" value="xxxLxxG_rpt"/>
</dbReference>
<gene>
    <name evidence="8" type="primary">yhgE</name>
    <name evidence="8" type="ORF">GCM10011314_17970</name>
</gene>